<reference evidence="1 2" key="1">
    <citation type="submission" date="2018-06" db="EMBL/GenBank/DDBJ databases">
        <authorList>
            <consortium name="Pathogen Informatics"/>
            <person name="Doyle S."/>
        </authorList>
    </citation>
    <scope>NUCLEOTIDE SEQUENCE [LARGE SCALE GENOMIC DNA]</scope>
    <source>
        <strain evidence="1 2">NCTC12119</strain>
    </source>
</reference>
<dbReference type="EMBL" id="UIGI01000002">
    <property type="protein sequence ID" value="SUY92758.1"/>
    <property type="molecule type" value="Genomic_DNA"/>
</dbReference>
<name>A0A381KN88_9ENTR</name>
<gene>
    <name evidence="1" type="ORF">NCTC12119_04787</name>
</gene>
<evidence type="ECO:0000313" key="1">
    <source>
        <dbReference type="EMBL" id="SUY92758.1"/>
    </source>
</evidence>
<accession>A0A381KN88</accession>
<organism evidence="1 2">
    <name type="scientific">Buttiauxella agrestis</name>
    <dbReference type="NCBI Taxonomy" id="82977"/>
    <lineage>
        <taxon>Bacteria</taxon>
        <taxon>Pseudomonadati</taxon>
        <taxon>Pseudomonadota</taxon>
        <taxon>Gammaproteobacteria</taxon>
        <taxon>Enterobacterales</taxon>
        <taxon>Enterobacteriaceae</taxon>
        <taxon>Buttiauxella</taxon>
    </lineage>
</organism>
<protein>
    <submittedName>
        <fullName evidence="1">Uncharacterized protein</fullName>
    </submittedName>
</protein>
<evidence type="ECO:0000313" key="2">
    <source>
        <dbReference type="Proteomes" id="UP000255528"/>
    </source>
</evidence>
<dbReference type="Proteomes" id="UP000255528">
    <property type="component" value="Unassembled WGS sequence"/>
</dbReference>
<proteinExistence type="predicted"/>
<dbReference type="AlphaFoldDB" id="A0A381KN88"/>
<sequence length="40" mass="4718">MNDDELHKIPLTGRYVGNGDFSRSVIRSYHQNQVFFLLYS</sequence>